<gene>
    <name evidence="4" type="ORF">H1R16_03855</name>
    <name evidence="3" type="ORF">H2507_09445</name>
</gene>
<dbReference type="AlphaFoldDB" id="A0A7D7QWW3"/>
<dbReference type="InterPro" id="IPR007372">
    <property type="entry name" value="Lipid/polyisoprenoid-bd_YceI"/>
</dbReference>
<feature type="signal peptide" evidence="1">
    <location>
        <begin position="1"/>
        <end position="23"/>
    </location>
</feature>
<evidence type="ECO:0000313" key="3">
    <source>
        <dbReference type="EMBL" id="MBA5247392.1"/>
    </source>
</evidence>
<dbReference type="SUPFAM" id="SSF101874">
    <property type="entry name" value="YceI-like"/>
    <property type="match status" value="1"/>
</dbReference>
<dbReference type="RefSeq" id="WP_181887495.1">
    <property type="nucleotide sequence ID" value="NZ_CP059472.1"/>
</dbReference>
<reference evidence="6" key="2">
    <citation type="submission" date="2020-07" db="EMBL/GenBank/DDBJ databases">
        <title>Flavobacterium sp. xlx-214.</title>
        <authorList>
            <person name="Yang C."/>
        </authorList>
    </citation>
    <scope>NUCLEOTIDE SEQUENCE [LARGE SCALE GENOMIC DNA]</scope>
    <source>
        <strain evidence="6">CX-624</strain>
    </source>
</reference>
<dbReference type="Proteomes" id="UP000539710">
    <property type="component" value="Unassembled WGS sequence"/>
</dbReference>
<dbReference type="PANTHER" id="PTHR34406:SF1">
    <property type="entry name" value="PROTEIN YCEI"/>
    <property type="match status" value="1"/>
</dbReference>
<dbReference type="Proteomes" id="UP000515349">
    <property type="component" value="Chromosome"/>
</dbReference>
<proteinExistence type="predicted"/>
<protein>
    <submittedName>
        <fullName evidence="4">YceI family protein</fullName>
    </submittedName>
</protein>
<evidence type="ECO:0000313" key="4">
    <source>
        <dbReference type="EMBL" id="QMS99150.1"/>
    </source>
</evidence>
<keyword evidence="1" id="KW-0732">Signal</keyword>
<organism evidence="4 5">
    <name type="scientific">Marnyiella aurantia</name>
    <dbReference type="NCBI Taxonomy" id="2758037"/>
    <lineage>
        <taxon>Bacteria</taxon>
        <taxon>Pseudomonadati</taxon>
        <taxon>Bacteroidota</taxon>
        <taxon>Flavobacteriia</taxon>
        <taxon>Flavobacteriales</taxon>
        <taxon>Weeksellaceae</taxon>
        <taxon>Marnyiella</taxon>
    </lineage>
</organism>
<name>A0A7D7QWW3_9FLAO</name>
<evidence type="ECO:0000256" key="1">
    <source>
        <dbReference type="SAM" id="SignalP"/>
    </source>
</evidence>
<evidence type="ECO:0000313" key="6">
    <source>
        <dbReference type="Proteomes" id="UP000539710"/>
    </source>
</evidence>
<dbReference type="InterPro" id="IPR036761">
    <property type="entry name" value="TTHA0802/YceI-like_sf"/>
</dbReference>
<feature type="chain" id="PRO_5044656348" evidence="1">
    <location>
        <begin position="24"/>
        <end position="176"/>
    </location>
</feature>
<sequence>MKNLATIKLLVLAFGLITGLVNAQAITGKSVKVSVDGTSPMHDWTMTSNTATFSGNVSGNTITNVKFVMPAKNLKSTKGKMMDNKAYDALQASKHPNITFTATSMNIGKGAVTGKMTIAGVTKNASIPVTVVKNGASYTITGTEKMNLSDYGMDRPGFMGVKTGDAITVTVNITAN</sequence>
<dbReference type="Gene3D" id="2.40.128.110">
    <property type="entry name" value="Lipid/polyisoprenoid-binding, YceI-like"/>
    <property type="match status" value="1"/>
</dbReference>
<evidence type="ECO:0000259" key="2">
    <source>
        <dbReference type="SMART" id="SM00867"/>
    </source>
</evidence>
<dbReference type="KEGG" id="cbau:H1R16_03855"/>
<dbReference type="Pfam" id="PF04264">
    <property type="entry name" value="YceI"/>
    <property type="match status" value="1"/>
</dbReference>
<keyword evidence="6" id="KW-1185">Reference proteome</keyword>
<accession>A0A7D7QWW3</accession>
<dbReference type="EMBL" id="JACEUX010000003">
    <property type="protein sequence ID" value="MBA5247392.1"/>
    <property type="molecule type" value="Genomic_DNA"/>
</dbReference>
<reference evidence="3" key="3">
    <citation type="submission" date="2020-07" db="EMBL/GenBank/DDBJ databases">
        <authorList>
            <person name="Yang C."/>
        </authorList>
    </citation>
    <scope>NUCLEOTIDE SEQUENCE</scope>
    <source>
        <strain evidence="3">Cx-624</strain>
    </source>
</reference>
<evidence type="ECO:0000313" key="5">
    <source>
        <dbReference type="Proteomes" id="UP000515349"/>
    </source>
</evidence>
<reference evidence="4 5" key="1">
    <citation type="submission" date="2020-07" db="EMBL/GenBank/DDBJ databases">
        <title>Chryseobacterium sp.cx-624.</title>
        <authorList>
            <person name="Yang C."/>
        </authorList>
    </citation>
    <scope>NUCLEOTIDE SEQUENCE [LARGE SCALE GENOMIC DNA]</scope>
    <source>
        <strain evidence="5">cx-624</strain>
        <strain evidence="4">Cx-624</strain>
    </source>
</reference>
<dbReference type="EMBL" id="CP059472">
    <property type="protein sequence ID" value="QMS99150.1"/>
    <property type="molecule type" value="Genomic_DNA"/>
</dbReference>
<dbReference type="PANTHER" id="PTHR34406">
    <property type="entry name" value="PROTEIN YCEI"/>
    <property type="match status" value="1"/>
</dbReference>
<feature type="domain" description="Lipid/polyisoprenoid-binding YceI-like" evidence="2">
    <location>
        <begin position="22"/>
        <end position="176"/>
    </location>
</feature>
<dbReference type="SMART" id="SM00867">
    <property type="entry name" value="YceI"/>
    <property type="match status" value="1"/>
</dbReference>